<proteinExistence type="predicted"/>
<reference evidence="2" key="2">
    <citation type="journal article" date="2015" name="Data Brief">
        <title>Shoot transcriptome of the giant reed, Arundo donax.</title>
        <authorList>
            <person name="Barrero R.A."/>
            <person name="Guerrero F.D."/>
            <person name="Moolhuijzen P."/>
            <person name="Goolsby J.A."/>
            <person name="Tidwell J."/>
            <person name="Bellgard S.E."/>
            <person name="Bellgard M.I."/>
        </authorList>
    </citation>
    <scope>NUCLEOTIDE SEQUENCE</scope>
    <source>
        <tissue evidence="2">Shoot tissue taken approximately 20 cm above the soil surface</tissue>
    </source>
</reference>
<reference evidence="2" key="1">
    <citation type="submission" date="2014-09" db="EMBL/GenBank/DDBJ databases">
        <authorList>
            <person name="Magalhaes I.L.F."/>
            <person name="Oliveira U."/>
            <person name="Santos F.R."/>
            <person name="Vidigal T.H.D.A."/>
            <person name="Brescovit A.D."/>
            <person name="Santos A.J."/>
        </authorList>
    </citation>
    <scope>NUCLEOTIDE SEQUENCE</scope>
    <source>
        <tissue evidence="2">Shoot tissue taken approximately 20 cm above the soil surface</tissue>
    </source>
</reference>
<name>A0A0A9DCX0_ARUDO</name>
<sequence>MTVPSNHHKSQSLSPPEEAQILLLPTNPADQQEETTYQHIKLSMEPTRTHEHQVICIASQHAYAQRARGLGVEHLPLTRTPRRPERKRPPWPRRTRPLRWRRSSWCRRCPHRLPTARRRVTCRASPQGVPAGSATATWPSFSSCRQPWVKAPARRLRERGPPLARQRPVRAPARERARHRRARAGAARCPPCG</sequence>
<feature type="compositionally biased region" description="Basic residues" evidence="1">
    <location>
        <begin position="1"/>
        <end position="10"/>
    </location>
</feature>
<dbReference type="AlphaFoldDB" id="A0A0A9DCX0"/>
<feature type="region of interest" description="Disordered" evidence="1">
    <location>
        <begin position="1"/>
        <end position="33"/>
    </location>
</feature>
<feature type="compositionally biased region" description="Low complexity" evidence="1">
    <location>
        <begin position="184"/>
        <end position="193"/>
    </location>
</feature>
<protein>
    <submittedName>
        <fullName evidence="2">Uncharacterized protein</fullName>
    </submittedName>
</protein>
<feature type="compositionally biased region" description="Low complexity" evidence="1">
    <location>
        <begin position="161"/>
        <end position="171"/>
    </location>
</feature>
<accession>A0A0A9DCX0</accession>
<feature type="region of interest" description="Disordered" evidence="1">
    <location>
        <begin position="156"/>
        <end position="193"/>
    </location>
</feature>
<dbReference type="EMBL" id="GBRH01212259">
    <property type="protein sequence ID" value="JAD85636.1"/>
    <property type="molecule type" value="Transcribed_RNA"/>
</dbReference>
<evidence type="ECO:0000313" key="2">
    <source>
        <dbReference type="EMBL" id="JAD85636.1"/>
    </source>
</evidence>
<organism evidence="2">
    <name type="scientific">Arundo donax</name>
    <name type="common">Giant reed</name>
    <name type="synonym">Donax arundinaceus</name>
    <dbReference type="NCBI Taxonomy" id="35708"/>
    <lineage>
        <taxon>Eukaryota</taxon>
        <taxon>Viridiplantae</taxon>
        <taxon>Streptophyta</taxon>
        <taxon>Embryophyta</taxon>
        <taxon>Tracheophyta</taxon>
        <taxon>Spermatophyta</taxon>
        <taxon>Magnoliopsida</taxon>
        <taxon>Liliopsida</taxon>
        <taxon>Poales</taxon>
        <taxon>Poaceae</taxon>
        <taxon>PACMAD clade</taxon>
        <taxon>Arundinoideae</taxon>
        <taxon>Arundineae</taxon>
        <taxon>Arundo</taxon>
    </lineage>
</organism>
<evidence type="ECO:0000256" key="1">
    <source>
        <dbReference type="SAM" id="MobiDB-lite"/>
    </source>
</evidence>